<accession>A0A831LI64</accession>
<proteinExistence type="predicted"/>
<reference evidence="1" key="1">
    <citation type="journal article" date="2020" name="mSystems">
        <title>Genome- and Community-Level Interaction Insights into Carbon Utilization and Element Cycling Functions of Hydrothermarchaeota in Hydrothermal Sediment.</title>
        <authorList>
            <person name="Zhou Z."/>
            <person name="Liu Y."/>
            <person name="Xu W."/>
            <person name="Pan J."/>
            <person name="Luo Z.H."/>
            <person name="Li M."/>
        </authorList>
    </citation>
    <scope>NUCLEOTIDE SEQUENCE [LARGE SCALE GENOMIC DNA]</scope>
    <source>
        <strain evidence="1">SpSt-1217</strain>
    </source>
</reference>
<feature type="non-terminal residue" evidence="1">
    <location>
        <position position="311"/>
    </location>
</feature>
<comment type="caution">
    <text evidence="1">The sequence shown here is derived from an EMBL/GenBank/DDBJ whole genome shotgun (WGS) entry which is preliminary data.</text>
</comment>
<name>A0A831LI64_9BACT</name>
<dbReference type="InterPro" id="IPR025345">
    <property type="entry name" value="DUF4249"/>
</dbReference>
<dbReference type="Pfam" id="PF14054">
    <property type="entry name" value="DUF4249"/>
    <property type="match status" value="1"/>
</dbReference>
<dbReference type="PROSITE" id="PS51257">
    <property type="entry name" value="PROKAR_LIPOPROTEIN"/>
    <property type="match status" value="1"/>
</dbReference>
<evidence type="ECO:0000313" key="1">
    <source>
        <dbReference type="EMBL" id="HDR52152.1"/>
    </source>
</evidence>
<dbReference type="EMBL" id="DSDK01000611">
    <property type="protein sequence ID" value="HDR52152.1"/>
    <property type="molecule type" value="Genomic_DNA"/>
</dbReference>
<dbReference type="Proteomes" id="UP000886047">
    <property type="component" value="Unassembled WGS sequence"/>
</dbReference>
<organism evidence="1">
    <name type="scientific">Mariniphaga anaerophila</name>
    <dbReference type="NCBI Taxonomy" id="1484053"/>
    <lineage>
        <taxon>Bacteria</taxon>
        <taxon>Pseudomonadati</taxon>
        <taxon>Bacteroidota</taxon>
        <taxon>Bacteroidia</taxon>
        <taxon>Marinilabiliales</taxon>
        <taxon>Prolixibacteraceae</taxon>
        <taxon>Mariniphaga</taxon>
    </lineage>
</organism>
<protein>
    <submittedName>
        <fullName evidence="1">DUF4249 domain-containing protein</fullName>
    </submittedName>
</protein>
<gene>
    <name evidence="1" type="ORF">ENN90_11135</name>
</gene>
<sequence>MLKLLKYLLMPLILFLGCESIYEPELDEVESLLVVEARLIFGDSSHQIILQKSAGFNEPDLFEPYANALVQLLDSKDKGYLTQQIQPGVYELKEPLDSTERYRLHITAGGERYISGPEPVPPAPHISAFYSGESEKWTQPGGETDVKEFRKKLGHQVYVDINNYNAPGYYRFDARKIMQYQFPFDTIMGGVLTQQYKFGWKSIYPDDIFNIAGPNDYTSHQNIIKHPVEFFPYQSGRTIPGETEVGWIYIMYQYSISQSAWKFYNDLNSQLGADGKIFDPMYVQARSNLQCISDPKKVVLGNFEISRYREH</sequence>
<dbReference type="AlphaFoldDB" id="A0A831LI64"/>